<dbReference type="InterPro" id="IPR050300">
    <property type="entry name" value="GDXG_lipolytic_enzyme"/>
</dbReference>
<dbReference type="Proteomes" id="UP000288058">
    <property type="component" value="Unassembled WGS sequence"/>
</dbReference>
<protein>
    <submittedName>
        <fullName evidence="3">Alpha/beta hydrolase</fullName>
    </submittedName>
</protein>
<comment type="caution">
    <text evidence="3">The sequence shown here is derived from an EMBL/GenBank/DDBJ whole genome shotgun (WGS) entry which is preliminary data.</text>
</comment>
<name>A0A432YYC4_9GAMM</name>
<evidence type="ECO:0000313" key="4">
    <source>
        <dbReference type="Proteomes" id="UP000288058"/>
    </source>
</evidence>
<gene>
    <name evidence="3" type="ORF">CWI78_09075</name>
</gene>
<dbReference type="AlphaFoldDB" id="A0A432YYC4"/>
<dbReference type="InterPro" id="IPR049492">
    <property type="entry name" value="BD-FAE-like_dom"/>
</dbReference>
<organism evidence="3 4">
    <name type="scientific">Idiomarina ramblicola</name>
    <dbReference type="NCBI Taxonomy" id="263724"/>
    <lineage>
        <taxon>Bacteria</taxon>
        <taxon>Pseudomonadati</taxon>
        <taxon>Pseudomonadota</taxon>
        <taxon>Gammaproteobacteria</taxon>
        <taxon>Alteromonadales</taxon>
        <taxon>Idiomarinaceae</taxon>
        <taxon>Idiomarina</taxon>
    </lineage>
</organism>
<proteinExistence type="predicted"/>
<dbReference type="Pfam" id="PF20434">
    <property type="entry name" value="BD-FAE"/>
    <property type="match status" value="1"/>
</dbReference>
<keyword evidence="4" id="KW-1185">Reference proteome</keyword>
<sequence>MTVLSKRTQFGFLIGFFVAFNSTADDTNLVKQVTFQQVLELPANASTKRYTYGSHHSQYIDYWPAPTQIDSAAHVIFIHGGCWLKEYDMSHTNPASSALSEAGFNVWSIEYRRLGEEGGDWPASLNDVKAAIKQIQKKLNGEPAAVMGHSAGGHLALLAASGAGSAAQNIKTVVGLAAITDIVSYTQAEGSCNRAAANLMNTAYEEESDYKKASPDAYDLHTNTWLIQGSADNIVPVSQTQGLNVHIKMIEGAGHFDLIHPHSIAWQPIIQLLNKELNP</sequence>
<dbReference type="EMBL" id="PIQC01000006">
    <property type="protein sequence ID" value="RUO68361.1"/>
    <property type="molecule type" value="Genomic_DNA"/>
</dbReference>
<reference evidence="4" key="1">
    <citation type="journal article" date="2018" name="Front. Microbiol.">
        <title>Genome-Based Analysis Reveals the Taxonomy and Diversity of the Family Idiomarinaceae.</title>
        <authorList>
            <person name="Liu Y."/>
            <person name="Lai Q."/>
            <person name="Shao Z."/>
        </authorList>
    </citation>
    <scope>NUCLEOTIDE SEQUENCE [LARGE SCALE GENOMIC DNA]</scope>
    <source>
        <strain evidence="4">R22</strain>
    </source>
</reference>
<dbReference type="PANTHER" id="PTHR48081:SF33">
    <property type="entry name" value="KYNURENINE FORMAMIDASE"/>
    <property type="match status" value="1"/>
</dbReference>
<dbReference type="Gene3D" id="3.40.50.1820">
    <property type="entry name" value="alpha/beta hydrolase"/>
    <property type="match status" value="1"/>
</dbReference>
<evidence type="ECO:0000256" key="1">
    <source>
        <dbReference type="ARBA" id="ARBA00022801"/>
    </source>
</evidence>
<keyword evidence="1 3" id="KW-0378">Hydrolase</keyword>
<dbReference type="OrthoDB" id="255603at2"/>
<feature type="domain" description="BD-FAE-like" evidence="2">
    <location>
        <begin position="70"/>
        <end position="244"/>
    </location>
</feature>
<evidence type="ECO:0000313" key="3">
    <source>
        <dbReference type="EMBL" id="RUO68361.1"/>
    </source>
</evidence>
<evidence type="ECO:0000259" key="2">
    <source>
        <dbReference type="Pfam" id="PF20434"/>
    </source>
</evidence>
<dbReference type="PANTHER" id="PTHR48081">
    <property type="entry name" value="AB HYDROLASE SUPERFAMILY PROTEIN C4A8.06C"/>
    <property type="match status" value="1"/>
</dbReference>
<dbReference type="InterPro" id="IPR029058">
    <property type="entry name" value="AB_hydrolase_fold"/>
</dbReference>
<dbReference type="RefSeq" id="WP_126782375.1">
    <property type="nucleotide sequence ID" value="NZ_PIQC01000006.1"/>
</dbReference>
<dbReference type="GO" id="GO:0016787">
    <property type="term" value="F:hydrolase activity"/>
    <property type="evidence" value="ECO:0007669"/>
    <property type="project" value="UniProtKB-KW"/>
</dbReference>
<dbReference type="SUPFAM" id="SSF53474">
    <property type="entry name" value="alpha/beta-Hydrolases"/>
    <property type="match status" value="1"/>
</dbReference>
<accession>A0A432YYC4</accession>